<dbReference type="AlphaFoldDB" id="A0A9W8JPG8"/>
<dbReference type="Proteomes" id="UP001148786">
    <property type="component" value="Unassembled WGS sequence"/>
</dbReference>
<dbReference type="EMBL" id="JANKHO010002292">
    <property type="protein sequence ID" value="KAJ3493332.1"/>
    <property type="molecule type" value="Genomic_DNA"/>
</dbReference>
<evidence type="ECO:0000313" key="3">
    <source>
        <dbReference type="Proteomes" id="UP001148786"/>
    </source>
</evidence>
<accession>A0A9W8JPG8</accession>
<protein>
    <submittedName>
        <fullName evidence="2">Uncharacterized protein</fullName>
    </submittedName>
</protein>
<organism evidence="2 3">
    <name type="scientific">Agrocybe chaxingu</name>
    <dbReference type="NCBI Taxonomy" id="84603"/>
    <lineage>
        <taxon>Eukaryota</taxon>
        <taxon>Fungi</taxon>
        <taxon>Dikarya</taxon>
        <taxon>Basidiomycota</taxon>
        <taxon>Agaricomycotina</taxon>
        <taxon>Agaricomycetes</taxon>
        <taxon>Agaricomycetidae</taxon>
        <taxon>Agaricales</taxon>
        <taxon>Agaricineae</taxon>
        <taxon>Strophariaceae</taxon>
        <taxon>Agrocybe</taxon>
    </lineage>
</organism>
<gene>
    <name evidence="2" type="ORF">NLJ89_g11042</name>
</gene>
<keyword evidence="3" id="KW-1185">Reference proteome</keyword>
<feature type="compositionally biased region" description="Polar residues" evidence="1">
    <location>
        <begin position="98"/>
        <end position="108"/>
    </location>
</feature>
<comment type="caution">
    <text evidence="2">The sequence shown here is derived from an EMBL/GenBank/DDBJ whole genome shotgun (WGS) entry which is preliminary data.</text>
</comment>
<reference evidence="2" key="1">
    <citation type="submission" date="2022-07" db="EMBL/GenBank/DDBJ databases">
        <title>Genome Sequence of Agrocybe chaxingu.</title>
        <authorList>
            <person name="Buettner E."/>
        </authorList>
    </citation>
    <scope>NUCLEOTIDE SEQUENCE</scope>
    <source>
        <strain evidence="2">MP-N11</strain>
    </source>
</reference>
<name>A0A9W8JPG8_9AGAR</name>
<feature type="region of interest" description="Disordered" evidence="1">
    <location>
        <begin position="81"/>
        <end position="115"/>
    </location>
</feature>
<sequence>MSLLTTISRAGPSTQRVLLSRVALPHTPVTIDTPRFKAAKAKPTAIAVGQPGYKKNKEKKIKKRKPFPLFKSLSPAQLKSPIFQPTSPIPPLQLEPFTPTTAMKQNSVGAPLEFTPPENDPLRIFGLPRNLLIELFGK</sequence>
<dbReference type="OrthoDB" id="274828at2759"/>
<evidence type="ECO:0000313" key="2">
    <source>
        <dbReference type="EMBL" id="KAJ3493332.1"/>
    </source>
</evidence>
<evidence type="ECO:0000256" key="1">
    <source>
        <dbReference type="SAM" id="MobiDB-lite"/>
    </source>
</evidence>
<proteinExistence type="predicted"/>